<reference evidence="2" key="1">
    <citation type="submission" date="2016-10" db="EMBL/GenBank/DDBJ databases">
        <authorList>
            <person name="Varghese N."/>
            <person name="Submissions S."/>
        </authorList>
    </citation>
    <scope>NUCLEOTIDE SEQUENCE [LARGE SCALE GENOMIC DNA]</scope>
    <source>
        <strain evidence="2">DSM 24740</strain>
    </source>
</reference>
<dbReference type="InParanoid" id="A0A1H9LTY4"/>
<evidence type="ECO:0000313" key="2">
    <source>
        <dbReference type="Proteomes" id="UP000199021"/>
    </source>
</evidence>
<dbReference type="Proteomes" id="UP000199021">
    <property type="component" value="Unassembled WGS sequence"/>
</dbReference>
<protein>
    <submittedName>
        <fullName evidence="1">Uncharacterized protein</fullName>
    </submittedName>
</protein>
<dbReference type="RefSeq" id="WP_090171845.1">
    <property type="nucleotide sequence ID" value="NZ_FOFB01000025.1"/>
</dbReference>
<gene>
    <name evidence="1" type="ORF">SAMN05444359_12566</name>
</gene>
<proteinExistence type="predicted"/>
<sequence>MTTTDLYASELEEAYEKIMQSEHVSETHIPPTGLSLVAWYADRITLLNGLRLYARFLSYPLAFNEKNVSLKSEDFNGLLATVARRLEQIKSEPPLYAYWRTTELVQLPREDADTPKLISEHTDYLLKHKEDLDLEDYIYSLSHLGNYCFAAINNQVPGYLKIAMDLAKYQIEGKYSTGVKGVKCSLPSLLFISMMMIILLNDKKLDWTKVKMKGIEPNDSFTLKDWTEAFIKAYRLKLHSSRRISCIAQCRMRRDFHLEDFVGAAKQIPLIDVSENDLIKLSTRRMELMIHDELIHAGNKLSAKAANKLGTNPPALVKTMRANINDLAKRKEIYLYHADHFMQWLDAFTDLRELRRHYENRPDSVERSQYLWEKRTTILAKLGDYRHISGEWLRKKLQCIDQ</sequence>
<name>A0A1H9LTY4_9BACT</name>
<keyword evidence="2" id="KW-1185">Reference proteome</keyword>
<organism evidence="1 2">
    <name type="scientific">Neolewinella agarilytica</name>
    <dbReference type="NCBI Taxonomy" id="478744"/>
    <lineage>
        <taxon>Bacteria</taxon>
        <taxon>Pseudomonadati</taxon>
        <taxon>Bacteroidota</taxon>
        <taxon>Saprospiria</taxon>
        <taxon>Saprospirales</taxon>
        <taxon>Lewinellaceae</taxon>
        <taxon>Neolewinella</taxon>
    </lineage>
</organism>
<evidence type="ECO:0000313" key="1">
    <source>
        <dbReference type="EMBL" id="SER14667.1"/>
    </source>
</evidence>
<dbReference type="EMBL" id="FOFB01000025">
    <property type="protein sequence ID" value="SER14667.1"/>
    <property type="molecule type" value="Genomic_DNA"/>
</dbReference>
<accession>A0A1H9LTY4</accession>
<dbReference type="AlphaFoldDB" id="A0A1H9LTY4"/>